<dbReference type="Gene3D" id="1.25.10.10">
    <property type="entry name" value="Leucine-rich Repeat Variant"/>
    <property type="match status" value="1"/>
</dbReference>
<dbReference type="AlphaFoldDB" id="A0A6P4IMZ1"/>
<keyword evidence="5" id="KW-0677">Repeat</keyword>
<feature type="domain" description="Importin N-terminal" evidence="8">
    <location>
        <begin position="23"/>
        <end position="91"/>
    </location>
</feature>
<evidence type="ECO:0000256" key="2">
    <source>
        <dbReference type="ARBA" id="ARBA00004496"/>
    </source>
</evidence>
<dbReference type="SUPFAM" id="SSF48371">
    <property type="entry name" value="ARM repeat"/>
    <property type="match status" value="2"/>
</dbReference>
<dbReference type="InterPro" id="IPR016024">
    <property type="entry name" value="ARM-type_fold"/>
</dbReference>
<evidence type="ECO:0000256" key="1">
    <source>
        <dbReference type="ARBA" id="ARBA00004123"/>
    </source>
</evidence>
<evidence type="ECO:0000256" key="5">
    <source>
        <dbReference type="ARBA" id="ARBA00022737"/>
    </source>
</evidence>
<evidence type="ECO:0000256" key="3">
    <source>
        <dbReference type="ARBA" id="ARBA00022448"/>
    </source>
</evidence>
<dbReference type="PROSITE" id="PS50166">
    <property type="entry name" value="IMPORTIN_B_NT"/>
    <property type="match status" value="1"/>
</dbReference>
<dbReference type="GO" id="GO:0006606">
    <property type="term" value="P:protein import into nucleus"/>
    <property type="evidence" value="ECO:0007669"/>
    <property type="project" value="InterPro"/>
</dbReference>
<dbReference type="OrthoDB" id="7862313at2759"/>
<dbReference type="PANTHER" id="PTHR10527">
    <property type="entry name" value="IMPORTIN BETA"/>
    <property type="match status" value="1"/>
</dbReference>
<keyword evidence="6" id="KW-0653">Protein transport</keyword>
<dbReference type="InterPro" id="IPR001494">
    <property type="entry name" value="Importin-beta_N"/>
</dbReference>
<dbReference type="InterPro" id="IPR057672">
    <property type="entry name" value="TPR_IPO4/5"/>
</dbReference>
<dbReference type="SMART" id="SM00913">
    <property type="entry name" value="IBN_N"/>
    <property type="match status" value="1"/>
</dbReference>
<dbReference type="Proteomes" id="UP001652661">
    <property type="component" value="Chromosome 3L"/>
</dbReference>
<keyword evidence="7" id="KW-0539">Nucleus</keyword>
<keyword evidence="9" id="KW-1185">Reference proteome</keyword>
<evidence type="ECO:0000256" key="4">
    <source>
        <dbReference type="ARBA" id="ARBA00022490"/>
    </source>
</evidence>
<dbReference type="GO" id="GO:0005737">
    <property type="term" value="C:cytoplasm"/>
    <property type="evidence" value="ECO:0007669"/>
    <property type="project" value="UniProtKB-SubCell"/>
</dbReference>
<dbReference type="Pfam" id="PF25780">
    <property type="entry name" value="TPR_IPO5"/>
    <property type="match status" value="1"/>
</dbReference>
<proteinExistence type="predicted"/>
<dbReference type="GO" id="GO:0031267">
    <property type="term" value="F:small GTPase binding"/>
    <property type="evidence" value="ECO:0007669"/>
    <property type="project" value="InterPro"/>
</dbReference>
<protein>
    <submittedName>
        <fullName evidence="10">Importin-4</fullName>
    </submittedName>
</protein>
<evidence type="ECO:0000259" key="8">
    <source>
        <dbReference type="PROSITE" id="PS50166"/>
    </source>
</evidence>
<dbReference type="RefSeq" id="XP_017029820.1">
    <property type="nucleotide sequence ID" value="XM_017174331.3"/>
</dbReference>
<organism evidence="9 10">
    <name type="scientific">Drosophila kikkawai</name>
    <name type="common">Fruit fly</name>
    <dbReference type="NCBI Taxonomy" id="30033"/>
    <lineage>
        <taxon>Eukaryota</taxon>
        <taxon>Metazoa</taxon>
        <taxon>Ecdysozoa</taxon>
        <taxon>Arthropoda</taxon>
        <taxon>Hexapoda</taxon>
        <taxon>Insecta</taxon>
        <taxon>Pterygota</taxon>
        <taxon>Neoptera</taxon>
        <taxon>Endopterygota</taxon>
        <taxon>Diptera</taxon>
        <taxon>Brachycera</taxon>
        <taxon>Muscomorpha</taxon>
        <taxon>Ephydroidea</taxon>
        <taxon>Drosophilidae</taxon>
        <taxon>Drosophila</taxon>
        <taxon>Sophophora</taxon>
    </lineage>
</organism>
<accession>A0A6P4IMZ1</accession>
<dbReference type="InterPro" id="IPR011989">
    <property type="entry name" value="ARM-like"/>
</dbReference>
<keyword evidence="4" id="KW-0963">Cytoplasm</keyword>
<reference evidence="10" key="1">
    <citation type="submission" date="2025-08" db="UniProtKB">
        <authorList>
            <consortium name="RefSeq"/>
        </authorList>
    </citation>
    <scope>IDENTIFICATION</scope>
    <source>
        <strain evidence="10">14028-0561.14</strain>
        <tissue evidence="10">Whole fly</tissue>
    </source>
</reference>
<comment type="subcellular location">
    <subcellularLocation>
        <location evidence="2">Cytoplasm</location>
    </subcellularLocation>
    <subcellularLocation>
        <location evidence="1">Nucleus</location>
    </subcellularLocation>
</comment>
<dbReference type="Pfam" id="PF03810">
    <property type="entry name" value="IBN_N"/>
    <property type="match status" value="1"/>
</dbReference>
<evidence type="ECO:0000256" key="6">
    <source>
        <dbReference type="ARBA" id="ARBA00022927"/>
    </source>
</evidence>
<keyword evidence="3" id="KW-0813">Transport</keyword>
<evidence type="ECO:0000313" key="9">
    <source>
        <dbReference type="Proteomes" id="UP001652661"/>
    </source>
</evidence>
<evidence type="ECO:0000256" key="7">
    <source>
        <dbReference type="ARBA" id="ARBA00023242"/>
    </source>
</evidence>
<sequence>MEQAMIEIINGLLCTDTDKIRASTAALMKAYETPESLLCLVHVVNTNKETQIRHYAAVLLNKRLSKLRQWLTVPAEHKAAIKRDMLQALVAEEEKSVRNAVAQFVATLVKHEADKTGSWMPELLNYIFERCSSADPKESERGSSTYATLTAAAPDQFSVHMETICQLFSNVLLAAETQGDLTTSTVSNMITGTSYLLPFIAGNTATEQTVVKVLPLVTKALQAIALKGNPERFLAVFDIFDSMVQYVPHLLTNVKLVLEFCLMTASNRQIEDGIRVPVIAFLGSLVHTKKKAIVKQKLLEPTLAVIFEIMCTETDPDDDEDYFVDESSNRPLTAAMQTLDLLAIHMPPEKLIAPLLQLLEPALQNPDPMRRSAAYHSMGMIAEGCSETISHKYLKVMLNIIKSGIVDSAPEVRVAAFFALGQFSEYLQPEIAKYAPLILPVLFDYLHQLVVELRGGQPEPKSVSRMFYALDTFCENLGEEIVPHLPILMERLFEILDPKNSAKIREYALCSVSSASEAAKEHLAPYFPRIFEILKTFLLKDVSEEMAPLRLQAIDTLASITRVLGKEHFLPLANDTKNYCLMMLEEGPNDPDFRRAIYGLIGALSFVVNEGMAEVFPQVIPRLIQTVISTEEVELCLPDKPERDLIIEAASADDEIDLENTDDEDDDELDGYQVENDFIVEKEVAISTLRDFAAETGAAFAPYLQTAFENVYKTLDHAADDIRTASATALCEFVAALNRSGDTAGVTRACEILIPKFSAMMRNDESEEVLVHLLDEVGQLFRTNKQPAMPNQECAELIYGCIRDSFQHKMTCQFNDQSGGGGDDDDSEEESEHADMILENAANLVASFGFALDPQTFSLYFGRLYHFLAQKLAKAKKNDQPEHRAYIYGTLADSFQSLGSCSATYFDTVCPLFLTGANDTDPKSRQNSYYALGELVMHSEEKSFESYPTILQTLSDAIARETAPSALDNICGAVARLILTNVQAVPLIAVLPVFLSHLPLREDFEEYDAVLKTFHLLYTQAAPSIVDHIEQMLYVILQALQLKQITDKDVINNAVEFVKVVRAHHPDKFNNVANSNPEMCQFVQSL</sequence>
<evidence type="ECO:0000313" key="10">
    <source>
        <dbReference type="RefSeq" id="XP_017029820.1"/>
    </source>
</evidence>
<dbReference type="InterPro" id="IPR040122">
    <property type="entry name" value="Importin_beta"/>
</dbReference>
<gene>
    <name evidence="10" type="primary">Arts</name>
</gene>
<name>A0A6P4IMZ1_DROKI</name>